<name>A0ABP3Y5J0_9FLAO</name>
<protein>
    <submittedName>
        <fullName evidence="2">GyrI-like domain-containing protein</fullName>
    </submittedName>
</protein>
<sequence>MEKVSISPFHIIGISVRTTNENGQSTKDIPALWEQFMQEQILEKIPNKLDNTVYCMYTDYEKDHTRPYTTLIGCRVSSLDEIPENMTGKTISAAPYHKYTVKGNLQQNIVYNAWLKIWNEDLKRSYTADFEMYDPTKQTPENAEVEIFIAVDPEVK</sequence>
<dbReference type="Proteomes" id="UP001501126">
    <property type="component" value="Unassembled WGS sequence"/>
</dbReference>
<evidence type="ECO:0000259" key="1">
    <source>
        <dbReference type="SMART" id="SM00871"/>
    </source>
</evidence>
<evidence type="ECO:0000313" key="3">
    <source>
        <dbReference type="Proteomes" id="UP001501126"/>
    </source>
</evidence>
<keyword evidence="3" id="KW-1185">Reference proteome</keyword>
<dbReference type="InterPro" id="IPR053182">
    <property type="entry name" value="YobU-like_regulator"/>
</dbReference>
<gene>
    <name evidence="2" type="ORF">GCM10009118_25070</name>
</gene>
<dbReference type="RefSeq" id="WP_343788286.1">
    <property type="nucleotide sequence ID" value="NZ_BAAAFH010000022.1"/>
</dbReference>
<dbReference type="InterPro" id="IPR029441">
    <property type="entry name" value="Cass2"/>
</dbReference>
<evidence type="ECO:0000313" key="2">
    <source>
        <dbReference type="EMBL" id="GAA0876097.1"/>
    </source>
</evidence>
<comment type="caution">
    <text evidence="2">The sequence shown here is derived from an EMBL/GenBank/DDBJ whole genome shotgun (WGS) entry which is preliminary data.</text>
</comment>
<dbReference type="PANTHER" id="PTHR36444">
    <property type="entry name" value="TRANSCRIPTIONAL REGULATOR PROTEIN YOBU-RELATED"/>
    <property type="match status" value="1"/>
</dbReference>
<dbReference type="Gene3D" id="3.20.80.10">
    <property type="entry name" value="Regulatory factor, effector binding domain"/>
    <property type="match status" value="1"/>
</dbReference>
<reference evidence="3" key="1">
    <citation type="journal article" date="2019" name="Int. J. Syst. Evol. Microbiol.">
        <title>The Global Catalogue of Microorganisms (GCM) 10K type strain sequencing project: providing services to taxonomists for standard genome sequencing and annotation.</title>
        <authorList>
            <consortium name="The Broad Institute Genomics Platform"/>
            <consortium name="The Broad Institute Genome Sequencing Center for Infectious Disease"/>
            <person name="Wu L."/>
            <person name="Ma J."/>
        </authorList>
    </citation>
    <scope>NUCLEOTIDE SEQUENCE [LARGE SCALE GENOMIC DNA]</scope>
    <source>
        <strain evidence="3">JCM 16083</strain>
    </source>
</reference>
<dbReference type="SUPFAM" id="SSF55136">
    <property type="entry name" value="Probable bacterial effector-binding domain"/>
    <property type="match status" value="1"/>
</dbReference>
<organism evidence="2 3">
    <name type="scientific">Wandonia haliotis</name>
    <dbReference type="NCBI Taxonomy" id="574963"/>
    <lineage>
        <taxon>Bacteria</taxon>
        <taxon>Pseudomonadati</taxon>
        <taxon>Bacteroidota</taxon>
        <taxon>Flavobacteriia</taxon>
        <taxon>Flavobacteriales</taxon>
        <taxon>Crocinitomicaceae</taxon>
        <taxon>Wandonia</taxon>
    </lineage>
</organism>
<dbReference type="Pfam" id="PF14526">
    <property type="entry name" value="Cass2"/>
    <property type="match status" value="1"/>
</dbReference>
<accession>A0ABP3Y5J0</accession>
<dbReference type="EMBL" id="BAAAFH010000022">
    <property type="protein sequence ID" value="GAA0876097.1"/>
    <property type="molecule type" value="Genomic_DNA"/>
</dbReference>
<dbReference type="InterPro" id="IPR010499">
    <property type="entry name" value="AraC_E-bd"/>
</dbReference>
<dbReference type="SMART" id="SM00871">
    <property type="entry name" value="AraC_E_bind"/>
    <property type="match status" value="1"/>
</dbReference>
<proteinExistence type="predicted"/>
<dbReference type="PANTHER" id="PTHR36444:SF2">
    <property type="entry name" value="TRANSCRIPTIONAL REGULATOR PROTEIN YOBU-RELATED"/>
    <property type="match status" value="1"/>
</dbReference>
<dbReference type="InterPro" id="IPR011256">
    <property type="entry name" value="Reg_factor_effector_dom_sf"/>
</dbReference>
<feature type="domain" description="AraC effector-binding" evidence="1">
    <location>
        <begin position="1"/>
        <end position="152"/>
    </location>
</feature>